<proteinExistence type="predicted"/>
<dbReference type="Proteomes" id="UP000286415">
    <property type="component" value="Unassembled WGS sequence"/>
</dbReference>
<dbReference type="AlphaFoldDB" id="A0A3R7JG24"/>
<name>A0A3R7JG24_CLOSI</name>
<protein>
    <submittedName>
        <fullName evidence="1">Uncharacterized protein</fullName>
    </submittedName>
</protein>
<dbReference type="EMBL" id="NIRI02000005">
    <property type="protein sequence ID" value="KAG5454625.1"/>
    <property type="molecule type" value="Genomic_DNA"/>
</dbReference>
<evidence type="ECO:0000313" key="1">
    <source>
        <dbReference type="EMBL" id="KAG5454625.1"/>
    </source>
</evidence>
<reference evidence="1 2" key="1">
    <citation type="journal article" date="2018" name="Biotechnol. Adv.">
        <title>Improved genomic resources and new bioinformatic workflow for the carcinogenic parasite Clonorchis sinensis: Biotechnological implications.</title>
        <authorList>
            <person name="Wang D."/>
            <person name="Korhonen P.K."/>
            <person name="Gasser R.B."/>
            <person name="Young N.D."/>
        </authorList>
    </citation>
    <scope>NUCLEOTIDE SEQUENCE [LARGE SCALE GENOMIC DNA]</scope>
    <source>
        <strain evidence="1">Cs-k2</strain>
    </source>
</reference>
<dbReference type="InParanoid" id="A0A3R7JG24"/>
<keyword evidence="2" id="KW-1185">Reference proteome</keyword>
<gene>
    <name evidence="1" type="ORF">CSKR_106018</name>
</gene>
<reference evidence="1 2" key="2">
    <citation type="journal article" date="2021" name="Genomics">
        <title>High-quality reference genome for Clonorchis sinensis.</title>
        <authorList>
            <person name="Young N.D."/>
            <person name="Stroehlein A.J."/>
            <person name="Kinkar L."/>
            <person name="Wang T."/>
            <person name="Sohn W.M."/>
            <person name="Chang B.C.H."/>
            <person name="Kaur P."/>
            <person name="Weisz D."/>
            <person name="Dudchenko O."/>
            <person name="Aiden E.L."/>
            <person name="Korhonen P.K."/>
            <person name="Gasser R.B."/>
        </authorList>
    </citation>
    <scope>NUCLEOTIDE SEQUENCE [LARGE SCALE GENOMIC DNA]</scope>
    <source>
        <strain evidence="1">Cs-k2</strain>
    </source>
</reference>
<accession>A0A3R7JG24</accession>
<sequence length="99" mass="11160">MVVGLFSELGSLIANVSLPIELELTFGHDWLFGRSVPLVVLWASVTIITFLHRHSWSCPQLSCSCPRVEAFWQTKFSQRRASLSVVRPNRFAIEENVGS</sequence>
<organism evidence="1 2">
    <name type="scientific">Clonorchis sinensis</name>
    <name type="common">Chinese liver fluke</name>
    <dbReference type="NCBI Taxonomy" id="79923"/>
    <lineage>
        <taxon>Eukaryota</taxon>
        <taxon>Metazoa</taxon>
        <taxon>Spiralia</taxon>
        <taxon>Lophotrochozoa</taxon>
        <taxon>Platyhelminthes</taxon>
        <taxon>Trematoda</taxon>
        <taxon>Digenea</taxon>
        <taxon>Opisthorchiida</taxon>
        <taxon>Opisthorchiata</taxon>
        <taxon>Opisthorchiidae</taxon>
        <taxon>Clonorchis</taxon>
    </lineage>
</organism>
<evidence type="ECO:0000313" key="2">
    <source>
        <dbReference type="Proteomes" id="UP000286415"/>
    </source>
</evidence>
<comment type="caution">
    <text evidence="1">The sequence shown here is derived from an EMBL/GenBank/DDBJ whole genome shotgun (WGS) entry which is preliminary data.</text>
</comment>